<name>A0A0F4PSJ2_9GAMM</name>
<keyword evidence="2" id="KW-1185">Reference proteome</keyword>
<evidence type="ECO:0000313" key="2">
    <source>
        <dbReference type="Proteomes" id="UP000033664"/>
    </source>
</evidence>
<dbReference type="EMBL" id="JXXZ01000001">
    <property type="protein sequence ID" value="KJZ02161.1"/>
    <property type="molecule type" value="Genomic_DNA"/>
</dbReference>
<comment type="caution">
    <text evidence="1">The sequence shown here is derived from an EMBL/GenBank/DDBJ whole genome shotgun (WGS) entry which is preliminary data.</text>
</comment>
<reference evidence="1 2" key="1">
    <citation type="journal article" date="2015" name="BMC Genomics">
        <title>Genome mining reveals unlocked bioactive potential of marine Gram-negative bacteria.</title>
        <authorList>
            <person name="Machado H."/>
            <person name="Sonnenschein E.C."/>
            <person name="Melchiorsen J."/>
            <person name="Gram L."/>
        </authorList>
    </citation>
    <scope>NUCLEOTIDE SEQUENCE [LARGE SCALE GENOMIC DNA]</scope>
    <source>
        <strain evidence="1 2">S3137</strain>
    </source>
</reference>
<sequence>MRVSEIYSLLLVFLLVATTKSFANNNAILRVLDEDVKAKIVLLSAKITKCKQQAQSSPVVLETNVFKKLKVKREDLLKALYYLNIRNKNHCEGGLRESLAYAIGQLAYTRNELGLAVSDYSKASAELLYESTNFLKVRAHYESQSKPFRDELEKQIGTTVFDFNSLLETLNTDEW</sequence>
<organism evidence="1 2">
    <name type="scientific">Pseudoalteromonas ruthenica</name>
    <dbReference type="NCBI Taxonomy" id="151081"/>
    <lineage>
        <taxon>Bacteria</taxon>
        <taxon>Pseudomonadati</taxon>
        <taxon>Pseudomonadota</taxon>
        <taxon>Gammaproteobacteria</taxon>
        <taxon>Alteromonadales</taxon>
        <taxon>Pseudoalteromonadaceae</taxon>
        <taxon>Pseudoalteromonas</taxon>
    </lineage>
</organism>
<dbReference type="AlphaFoldDB" id="A0A0F4PSJ2"/>
<evidence type="ECO:0000313" key="1">
    <source>
        <dbReference type="EMBL" id="KJZ02161.1"/>
    </source>
</evidence>
<dbReference type="Proteomes" id="UP000033664">
    <property type="component" value="Unassembled WGS sequence"/>
</dbReference>
<accession>A0A0F4PSJ2</accession>
<gene>
    <name evidence="1" type="ORF">TW72_00275</name>
</gene>
<protein>
    <submittedName>
        <fullName evidence="1">Uncharacterized protein</fullName>
    </submittedName>
</protein>
<proteinExistence type="predicted"/>
<dbReference type="PATRIC" id="fig|151081.8.peg.1234"/>